<evidence type="ECO:0000259" key="2">
    <source>
        <dbReference type="PROSITE" id="PS51762"/>
    </source>
</evidence>
<keyword evidence="4" id="KW-1185">Reference proteome</keyword>
<dbReference type="GO" id="GO:0004553">
    <property type="term" value="F:hydrolase activity, hydrolyzing O-glycosyl compounds"/>
    <property type="evidence" value="ECO:0007669"/>
    <property type="project" value="InterPro"/>
</dbReference>
<dbReference type="Pfam" id="PF26113">
    <property type="entry name" value="GH16_XgeA"/>
    <property type="match status" value="1"/>
</dbReference>
<evidence type="ECO:0000256" key="1">
    <source>
        <dbReference type="SAM" id="SignalP"/>
    </source>
</evidence>
<dbReference type="PROSITE" id="PS51762">
    <property type="entry name" value="GH16_2"/>
    <property type="match status" value="1"/>
</dbReference>
<dbReference type="InterPro" id="IPR050546">
    <property type="entry name" value="Glycosyl_Hydrlase_16"/>
</dbReference>
<dbReference type="AlphaFoldDB" id="A0A9P5X3D1"/>
<sequence length="409" mass="44109">MGALGIPRLLSLLLWACLSTSLVVSAIYAPLREYAGSTFFDAWDYYNFYDNTTWGNVTFVDRQTAVSDRLTYVNDAGNAVVKVDNTTFVQNGPLVFRNSVRITSKDTYGIGALIMIDVRHIPYGCSVWPSFWTLGTEKLWPGGGEIDIIEGINMLNNNQIALHTTSGCFQDPNPGQTGNTVERDCSTPRGCLVAENKPNSWGPGFAQAGGGVWALQIDVAGIFVWFWSRPDIPGNVNSANSSSNIDTAAWGPPSASYPAASCNISQYFTPQQLVLLTTLCGTWAGVPSIYASTCHTPTMSCFADNVIGPGSPTYDNAFWEISWIRTYLNSPVPPPGASPNSTTVQSPPSPPLVVPPTTSFVTTTVKVTPPPEPAQSSTSSATLSVTFEHSLGSVLLVFLAWFLRYMNGL</sequence>
<keyword evidence="3" id="KW-0378">Hydrolase</keyword>
<dbReference type="PANTHER" id="PTHR10963">
    <property type="entry name" value="GLYCOSYL HYDROLASE-RELATED"/>
    <property type="match status" value="1"/>
</dbReference>
<accession>A0A9P5X3D1</accession>
<keyword evidence="1" id="KW-0732">Signal</keyword>
<feature type="domain" description="GH16" evidence="2">
    <location>
        <begin position="13"/>
        <end position="292"/>
    </location>
</feature>
<dbReference type="InterPro" id="IPR000757">
    <property type="entry name" value="Beta-glucanase-like"/>
</dbReference>
<reference evidence="3" key="1">
    <citation type="submission" date="2020-11" db="EMBL/GenBank/DDBJ databases">
        <authorList>
            <consortium name="DOE Joint Genome Institute"/>
            <person name="Ahrendt S."/>
            <person name="Riley R."/>
            <person name="Andreopoulos W."/>
            <person name="Labutti K."/>
            <person name="Pangilinan J."/>
            <person name="Ruiz-Duenas F.J."/>
            <person name="Barrasa J.M."/>
            <person name="Sanchez-Garcia M."/>
            <person name="Camarero S."/>
            <person name="Miyauchi S."/>
            <person name="Serrano A."/>
            <person name="Linde D."/>
            <person name="Babiker R."/>
            <person name="Drula E."/>
            <person name="Ayuso-Fernandez I."/>
            <person name="Pacheco R."/>
            <person name="Padilla G."/>
            <person name="Ferreira P."/>
            <person name="Barriuso J."/>
            <person name="Kellner H."/>
            <person name="Castanera R."/>
            <person name="Alfaro M."/>
            <person name="Ramirez L."/>
            <person name="Pisabarro A.G."/>
            <person name="Kuo A."/>
            <person name="Tritt A."/>
            <person name="Lipzen A."/>
            <person name="He G."/>
            <person name="Yan M."/>
            <person name="Ng V."/>
            <person name="Cullen D."/>
            <person name="Martin F."/>
            <person name="Rosso M.-N."/>
            <person name="Henrissat B."/>
            <person name="Hibbett D."/>
            <person name="Martinez A.T."/>
            <person name="Grigoriev I.V."/>
        </authorList>
    </citation>
    <scope>NUCLEOTIDE SEQUENCE</scope>
    <source>
        <strain evidence="3">MF-IS2</strain>
    </source>
</reference>
<dbReference type="PANTHER" id="PTHR10963:SF24">
    <property type="entry name" value="GLYCOSIDASE C21B10.07-RELATED"/>
    <property type="match status" value="1"/>
</dbReference>
<dbReference type="Gene3D" id="2.60.120.200">
    <property type="match status" value="1"/>
</dbReference>
<dbReference type="SUPFAM" id="SSF49899">
    <property type="entry name" value="Concanavalin A-like lectins/glucanases"/>
    <property type="match status" value="1"/>
</dbReference>
<dbReference type="EMBL" id="MU151493">
    <property type="protein sequence ID" value="KAF9443295.1"/>
    <property type="molecule type" value="Genomic_DNA"/>
</dbReference>
<gene>
    <name evidence="3" type="ORF">P691DRAFT_738066</name>
</gene>
<evidence type="ECO:0000313" key="3">
    <source>
        <dbReference type="EMBL" id="KAF9443295.1"/>
    </source>
</evidence>
<feature type="signal peptide" evidence="1">
    <location>
        <begin position="1"/>
        <end position="25"/>
    </location>
</feature>
<comment type="caution">
    <text evidence="3">The sequence shown here is derived from an EMBL/GenBank/DDBJ whole genome shotgun (WGS) entry which is preliminary data.</text>
</comment>
<feature type="chain" id="PRO_5040193182" evidence="1">
    <location>
        <begin position="26"/>
        <end position="409"/>
    </location>
</feature>
<protein>
    <submittedName>
        <fullName evidence="3">Glycoside hydrolase family 16 protein</fullName>
    </submittedName>
</protein>
<name>A0A9P5X3D1_9AGAR</name>
<dbReference type="InterPro" id="IPR013320">
    <property type="entry name" value="ConA-like_dom_sf"/>
</dbReference>
<dbReference type="GO" id="GO:0009251">
    <property type="term" value="P:glucan catabolic process"/>
    <property type="evidence" value="ECO:0007669"/>
    <property type="project" value="TreeGrafter"/>
</dbReference>
<organism evidence="3 4">
    <name type="scientific">Macrolepiota fuliginosa MF-IS2</name>
    <dbReference type="NCBI Taxonomy" id="1400762"/>
    <lineage>
        <taxon>Eukaryota</taxon>
        <taxon>Fungi</taxon>
        <taxon>Dikarya</taxon>
        <taxon>Basidiomycota</taxon>
        <taxon>Agaricomycotina</taxon>
        <taxon>Agaricomycetes</taxon>
        <taxon>Agaricomycetidae</taxon>
        <taxon>Agaricales</taxon>
        <taxon>Agaricineae</taxon>
        <taxon>Agaricaceae</taxon>
        <taxon>Macrolepiota</taxon>
    </lineage>
</organism>
<proteinExistence type="predicted"/>
<evidence type="ECO:0000313" key="4">
    <source>
        <dbReference type="Proteomes" id="UP000807342"/>
    </source>
</evidence>
<dbReference type="Proteomes" id="UP000807342">
    <property type="component" value="Unassembled WGS sequence"/>
</dbReference>
<dbReference type="OrthoDB" id="192832at2759"/>